<dbReference type="InterPro" id="IPR039426">
    <property type="entry name" value="TonB-dep_rcpt-like"/>
</dbReference>
<dbReference type="InterPro" id="IPR011276">
    <property type="entry name" value="TonB_haem/Hb_rcpt"/>
</dbReference>
<evidence type="ECO:0000259" key="15">
    <source>
        <dbReference type="Pfam" id="PF00593"/>
    </source>
</evidence>
<evidence type="ECO:0000256" key="2">
    <source>
        <dbReference type="ARBA" id="ARBA00009810"/>
    </source>
</evidence>
<proteinExistence type="inferred from homology"/>
<evidence type="ECO:0000256" key="10">
    <source>
        <dbReference type="ARBA" id="ARBA00023237"/>
    </source>
</evidence>
<evidence type="ECO:0000256" key="4">
    <source>
        <dbReference type="ARBA" id="ARBA00022452"/>
    </source>
</evidence>
<dbReference type="CDD" id="cd01347">
    <property type="entry name" value="ligand_gated_channel"/>
    <property type="match status" value="1"/>
</dbReference>
<keyword evidence="6 14" id="KW-0732">Signal</keyword>
<keyword evidence="5 11" id="KW-0812">Transmembrane</keyword>
<evidence type="ECO:0000259" key="16">
    <source>
        <dbReference type="Pfam" id="PF07715"/>
    </source>
</evidence>
<dbReference type="PROSITE" id="PS52016">
    <property type="entry name" value="TONB_DEPENDENT_REC_3"/>
    <property type="match status" value="1"/>
</dbReference>
<evidence type="ECO:0000256" key="11">
    <source>
        <dbReference type="PROSITE-ProRule" id="PRU01360"/>
    </source>
</evidence>
<evidence type="ECO:0000256" key="5">
    <source>
        <dbReference type="ARBA" id="ARBA00022692"/>
    </source>
</evidence>
<evidence type="ECO:0000256" key="14">
    <source>
        <dbReference type="SAM" id="SignalP"/>
    </source>
</evidence>
<dbReference type="InterPro" id="IPR010916">
    <property type="entry name" value="TonB_box_CS"/>
</dbReference>
<dbReference type="Pfam" id="PF00593">
    <property type="entry name" value="TonB_dep_Rec_b-barrel"/>
    <property type="match status" value="1"/>
</dbReference>
<name>A0ABT0CIB7_9HYPH</name>
<evidence type="ECO:0000313" key="17">
    <source>
        <dbReference type="EMBL" id="MCJ8148364.1"/>
    </source>
</evidence>
<evidence type="ECO:0000256" key="12">
    <source>
        <dbReference type="PROSITE-ProRule" id="PRU10143"/>
    </source>
</evidence>
<comment type="subcellular location">
    <subcellularLocation>
        <location evidence="1 11">Cell outer membrane</location>
        <topology evidence="1 11">Multi-pass membrane protein</topology>
    </subcellularLocation>
</comment>
<dbReference type="InterPro" id="IPR010949">
    <property type="entry name" value="TonB_Hb/transfer/lactofer_rcpt"/>
</dbReference>
<dbReference type="Pfam" id="PF07715">
    <property type="entry name" value="Plug"/>
    <property type="match status" value="1"/>
</dbReference>
<feature type="signal peptide" evidence="14">
    <location>
        <begin position="1"/>
        <end position="28"/>
    </location>
</feature>
<dbReference type="SUPFAM" id="SSF56935">
    <property type="entry name" value="Porins"/>
    <property type="match status" value="1"/>
</dbReference>
<dbReference type="InterPro" id="IPR036942">
    <property type="entry name" value="Beta-barrel_TonB_sf"/>
</dbReference>
<evidence type="ECO:0000256" key="1">
    <source>
        <dbReference type="ARBA" id="ARBA00004571"/>
    </source>
</evidence>
<keyword evidence="9 17" id="KW-0675">Receptor</keyword>
<gene>
    <name evidence="17" type="ORF">MKI86_04395</name>
</gene>
<dbReference type="PANTHER" id="PTHR30069">
    <property type="entry name" value="TONB-DEPENDENT OUTER MEMBRANE RECEPTOR"/>
    <property type="match status" value="1"/>
</dbReference>
<keyword evidence="7 12" id="KW-0798">TonB box</keyword>
<evidence type="ECO:0000256" key="6">
    <source>
        <dbReference type="ARBA" id="ARBA00022729"/>
    </source>
</evidence>
<dbReference type="PROSITE" id="PS00430">
    <property type="entry name" value="TONB_DEPENDENT_REC_1"/>
    <property type="match status" value="1"/>
</dbReference>
<feature type="short sequence motif" description="TonB box" evidence="12">
    <location>
        <begin position="40"/>
        <end position="46"/>
    </location>
</feature>
<dbReference type="Gene3D" id="2.170.130.10">
    <property type="entry name" value="TonB-dependent receptor, plug domain"/>
    <property type="match status" value="1"/>
</dbReference>
<evidence type="ECO:0000256" key="3">
    <source>
        <dbReference type="ARBA" id="ARBA00022448"/>
    </source>
</evidence>
<evidence type="ECO:0000313" key="18">
    <source>
        <dbReference type="Proteomes" id="UP001201844"/>
    </source>
</evidence>
<comment type="similarity">
    <text evidence="2 11 13">Belongs to the TonB-dependent receptor family.</text>
</comment>
<protein>
    <submittedName>
        <fullName evidence="17">TonB-dependent hemoglobin/transferrin/lactoferrin family receptor</fullName>
    </submittedName>
</protein>
<sequence>MRWSKSPRLRLLSGSAALIFCMPTVALAQQATTTATQLETITVQGKKQARVAPSPLTKTTERSTLDERMVTDFNDFSRRVDAGVNFNSTSKSVNLRGLQDNRVLTTIDGIRLPWLTDPRDSARGGVNAFDFDSLSSLDITKGADSSKYGSGALGGVVELRTLNPEDLVQNGKTFGGLVKSGYDSSDRSTGGNGAVAARYDDTWVLVQGGYKKGHETKNLGEIDGYGNTRTEANPSDFVQRNLLVKFHQYLEGGHRLGLTADLYNRDEDIDDRRGTTASYRPGTLKSGEEVDRKRLSASYDFDSPDGSDIVDKANLTAYWQKETLNRRTNGFRLRDARADIIPGDPFRYGFPTGDYMRDNMLEQSSYGLTGNASKELELGGISHNFRFGGEIYWQDTHQYSAGKDNCPTINWNGIPQPFGPQSCRMLHTNASDMPDVDSTVAGLFLEDDIKFFDNRLTVTPGVRLDWYSHSPQRTATFESSPNYDPAYMKKADDFGISPKLRLAWQATEELELFTQYARGFRAPSVTELYQNYGAPGSYARLGNPNLDTETSNGFEAGARYESDDYTLSATVFNNYYRNFIDTVVIAPPGGDYPVGGITGYENRNKVRIYGVELGGEWRFHENWRTWGSVAWSHGKDTQKDDYLNSVAPLRAIVGLGYATETWGSDLSLTMASARNKVSRGETSNGQVTGKGFEAPGYGIVDATVWWQPEKIGDTDLSGLRVQAGVFNVFNKRYWNAIDVPADTSLAARDYFSEPGRTFKVSITKKF</sequence>
<dbReference type="RefSeq" id="WP_241597979.1">
    <property type="nucleotide sequence ID" value="NZ_JAKVIN010000002.1"/>
</dbReference>
<dbReference type="Proteomes" id="UP001201844">
    <property type="component" value="Unassembled WGS sequence"/>
</dbReference>
<dbReference type="InterPro" id="IPR000531">
    <property type="entry name" value="Beta-barrel_TonB"/>
</dbReference>
<feature type="chain" id="PRO_5046702197" evidence="14">
    <location>
        <begin position="29"/>
        <end position="766"/>
    </location>
</feature>
<dbReference type="InterPro" id="IPR012910">
    <property type="entry name" value="Plug_dom"/>
</dbReference>
<comment type="caution">
    <text evidence="17">The sequence shown here is derived from an EMBL/GenBank/DDBJ whole genome shotgun (WGS) entry which is preliminary data.</text>
</comment>
<evidence type="ECO:0000256" key="13">
    <source>
        <dbReference type="RuleBase" id="RU003357"/>
    </source>
</evidence>
<accession>A0ABT0CIB7</accession>
<feature type="domain" description="TonB-dependent receptor-like beta-barrel" evidence="15">
    <location>
        <begin position="248"/>
        <end position="728"/>
    </location>
</feature>
<dbReference type="PANTHER" id="PTHR30069:SF29">
    <property type="entry name" value="HEMOGLOBIN AND HEMOGLOBIN-HAPTOGLOBIN-BINDING PROTEIN 1-RELATED"/>
    <property type="match status" value="1"/>
</dbReference>
<evidence type="ECO:0000256" key="8">
    <source>
        <dbReference type="ARBA" id="ARBA00023136"/>
    </source>
</evidence>
<dbReference type="InterPro" id="IPR037066">
    <property type="entry name" value="Plug_dom_sf"/>
</dbReference>
<keyword evidence="10 11" id="KW-0998">Cell outer membrane</keyword>
<feature type="domain" description="TonB-dependent receptor plug" evidence="16">
    <location>
        <begin position="60"/>
        <end position="156"/>
    </location>
</feature>
<evidence type="ECO:0000256" key="7">
    <source>
        <dbReference type="ARBA" id="ARBA00023077"/>
    </source>
</evidence>
<dbReference type="NCBIfam" id="TIGR01786">
    <property type="entry name" value="TonB-hemlactrns"/>
    <property type="match status" value="1"/>
</dbReference>
<keyword evidence="3 11" id="KW-0813">Transport</keyword>
<dbReference type="EMBL" id="JAKVIN010000002">
    <property type="protein sequence ID" value="MCJ8148364.1"/>
    <property type="molecule type" value="Genomic_DNA"/>
</dbReference>
<reference evidence="17 18" key="1">
    <citation type="submission" date="2022-02" db="EMBL/GenBank/DDBJ databases">
        <title>Shinella B3.7 sp. nov., isolated from Sediment (Zhairuo Island).</title>
        <authorList>
            <person name="Chen G."/>
        </authorList>
    </citation>
    <scope>NUCLEOTIDE SEQUENCE [LARGE SCALE GENOMIC DNA]</scope>
    <source>
        <strain evidence="17 18">B3.7</strain>
    </source>
</reference>
<keyword evidence="4 11" id="KW-1134">Transmembrane beta strand</keyword>
<dbReference type="Gene3D" id="2.40.170.20">
    <property type="entry name" value="TonB-dependent receptor, beta-barrel domain"/>
    <property type="match status" value="1"/>
</dbReference>
<keyword evidence="18" id="KW-1185">Reference proteome</keyword>
<keyword evidence="8 11" id="KW-0472">Membrane</keyword>
<organism evidence="17 18">
    <name type="scientific">Shinella sedimenti</name>
    <dbReference type="NCBI Taxonomy" id="2919913"/>
    <lineage>
        <taxon>Bacteria</taxon>
        <taxon>Pseudomonadati</taxon>
        <taxon>Pseudomonadota</taxon>
        <taxon>Alphaproteobacteria</taxon>
        <taxon>Hyphomicrobiales</taxon>
        <taxon>Rhizobiaceae</taxon>
        <taxon>Shinella</taxon>
    </lineage>
</organism>
<evidence type="ECO:0000256" key="9">
    <source>
        <dbReference type="ARBA" id="ARBA00023170"/>
    </source>
</evidence>
<dbReference type="NCBIfam" id="TIGR01785">
    <property type="entry name" value="TonB-hemin"/>
    <property type="match status" value="1"/>
</dbReference>